<keyword evidence="3" id="KW-0539">Nucleus</keyword>
<dbReference type="GO" id="GO:0036228">
    <property type="term" value="P:protein localization to nuclear inner membrane"/>
    <property type="evidence" value="ECO:0007669"/>
    <property type="project" value="TreeGrafter"/>
</dbReference>
<dbReference type="GO" id="GO:0017056">
    <property type="term" value="F:structural constituent of nuclear pore"/>
    <property type="evidence" value="ECO:0007669"/>
    <property type="project" value="TreeGrafter"/>
</dbReference>
<dbReference type="GeneID" id="100908075"/>
<evidence type="ECO:0000256" key="2">
    <source>
        <dbReference type="ARBA" id="ARBA00022448"/>
    </source>
</evidence>
<evidence type="ECO:0000313" key="6">
    <source>
        <dbReference type="Proteomes" id="UP000694867"/>
    </source>
</evidence>
<accession>A0AAJ6QS49</accession>
<dbReference type="PANTHER" id="PTHR13000">
    <property type="entry name" value="NUCLEOPORIN P54"/>
    <property type="match status" value="1"/>
</dbReference>
<feature type="domain" description="Nucleoporin Nup54 alpha-helical" evidence="5">
    <location>
        <begin position="189"/>
        <end position="321"/>
    </location>
</feature>
<dbReference type="AlphaFoldDB" id="A0AAJ6QS49"/>
<keyword evidence="6" id="KW-1185">Reference proteome</keyword>
<dbReference type="InterPro" id="IPR024864">
    <property type="entry name" value="Nup54/Nup57/Nup44"/>
</dbReference>
<dbReference type="GO" id="GO:0044613">
    <property type="term" value="C:nuclear pore central transport channel"/>
    <property type="evidence" value="ECO:0007669"/>
    <property type="project" value="TreeGrafter"/>
</dbReference>
<protein>
    <submittedName>
        <fullName evidence="7">Nuclear pore complex protein Nup54-like</fullName>
    </submittedName>
</protein>
<gene>
    <name evidence="7" type="primary">LOC100908075</name>
</gene>
<feature type="coiled-coil region" evidence="4">
    <location>
        <begin position="233"/>
        <end position="267"/>
    </location>
</feature>
<organism evidence="6 7">
    <name type="scientific">Galendromus occidentalis</name>
    <name type="common">western predatory mite</name>
    <dbReference type="NCBI Taxonomy" id="34638"/>
    <lineage>
        <taxon>Eukaryota</taxon>
        <taxon>Metazoa</taxon>
        <taxon>Ecdysozoa</taxon>
        <taxon>Arthropoda</taxon>
        <taxon>Chelicerata</taxon>
        <taxon>Arachnida</taxon>
        <taxon>Acari</taxon>
        <taxon>Parasitiformes</taxon>
        <taxon>Mesostigmata</taxon>
        <taxon>Gamasina</taxon>
        <taxon>Phytoseioidea</taxon>
        <taxon>Phytoseiidae</taxon>
        <taxon>Typhlodrominae</taxon>
        <taxon>Galendromus</taxon>
    </lineage>
</organism>
<name>A0AAJ6QS49_9ACAR</name>
<dbReference type="Proteomes" id="UP000694867">
    <property type="component" value="Unplaced"/>
</dbReference>
<keyword evidence="4" id="KW-0175">Coiled coil</keyword>
<dbReference type="RefSeq" id="XP_003741925.1">
    <property type="nucleotide sequence ID" value="XM_003741877.1"/>
</dbReference>
<dbReference type="KEGG" id="goe:100908075"/>
<sequence>MSNIMSVQMSGGVDEALDQQDHRVRIVAMLRLLQAKFGIASPADLQRSEATTRAAGDPSYVFRTFAYNALPSHRADDGLVCLLISKDIKEIRSMVPTITELLHRNVIKSDSLSIFVDSMNDLGSYQTRIIVYVKERIAGGKQRRWGSRELKEAFDDPKCKAALTDMGVVDLAEVVELAQRQVEQYLANPPPGVSAESWELAKSDNPDRTKLVPVPVIGFESLDTRFELQLQYQERLKAKLASMSEEIDRLEERFRLAKARIDQFNLNQHQIAHRILGVMGVFERCRMRGTEKKPYESFLEDSLKNLLEEIHDLSKGRFREVQDMILQSTLEDENAQEDFGINSENLPRIRDLFQEHQKGLAALIDILKEDLKAMDNLDRAVREIRSKQP</sequence>
<evidence type="ECO:0000256" key="3">
    <source>
        <dbReference type="ARBA" id="ARBA00023242"/>
    </source>
</evidence>
<evidence type="ECO:0000313" key="7">
    <source>
        <dbReference type="RefSeq" id="XP_003741925.1"/>
    </source>
</evidence>
<evidence type="ECO:0000259" key="5">
    <source>
        <dbReference type="Pfam" id="PF13874"/>
    </source>
</evidence>
<proteinExistence type="predicted"/>
<evidence type="ECO:0000256" key="1">
    <source>
        <dbReference type="ARBA" id="ARBA00004123"/>
    </source>
</evidence>
<dbReference type="GO" id="GO:0006607">
    <property type="term" value="P:NLS-bearing protein import into nucleus"/>
    <property type="evidence" value="ECO:0007669"/>
    <property type="project" value="TreeGrafter"/>
</dbReference>
<keyword evidence="2" id="KW-0813">Transport</keyword>
<reference evidence="7" key="1">
    <citation type="submission" date="2025-08" db="UniProtKB">
        <authorList>
            <consortium name="RefSeq"/>
        </authorList>
    </citation>
    <scope>IDENTIFICATION</scope>
</reference>
<dbReference type="GO" id="GO:0006999">
    <property type="term" value="P:nuclear pore organization"/>
    <property type="evidence" value="ECO:0007669"/>
    <property type="project" value="TreeGrafter"/>
</dbReference>
<comment type="subcellular location">
    <subcellularLocation>
        <location evidence="1">Nucleus</location>
    </subcellularLocation>
</comment>
<dbReference type="PANTHER" id="PTHR13000:SF0">
    <property type="entry name" value="NUCLEOPORIN P54"/>
    <property type="match status" value="1"/>
</dbReference>
<evidence type="ECO:0000256" key="4">
    <source>
        <dbReference type="SAM" id="Coils"/>
    </source>
</evidence>
<dbReference type="Pfam" id="PF13874">
    <property type="entry name" value="Nup54"/>
    <property type="match status" value="1"/>
</dbReference>
<dbReference type="InterPro" id="IPR025712">
    <property type="entry name" value="Nup54_alpha-helical_dom"/>
</dbReference>